<gene>
    <name evidence="1" type="ORF">HPB49_001256</name>
</gene>
<evidence type="ECO:0000313" key="1">
    <source>
        <dbReference type="EMBL" id="KAH7964775.1"/>
    </source>
</evidence>
<keyword evidence="2" id="KW-1185">Reference proteome</keyword>
<dbReference type="EMBL" id="CM023471">
    <property type="protein sequence ID" value="KAH7964775.1"/>
    <property type="molecule type" value="Genomic_DNA"/>
</dbReference>
<organism evidence="1 2">
    <name type="scientific">Dermacentor silvarum</name>
    <name type="common">Tick</name>
    <dbReference type="NCBI Taxonomy" id="543639"/>
    <lineage>
        <taxon>Eukaryota</taxon>
        <taxon>Metazoa</taxon>
        <taxon>Ecdysozoa</taxon>
        <taxon>Arthropoda</taxon>
        <taxon>Chelicerata</taxon>
        <taxon>Arachnida</taxon>
        <taxon>Acari</taxon>
        <taxon>Parasitiformes</taxon>
        <taxon>Ixodida</taxon>
        <taxon>Ixodoidea</taxon>
        <taxon>Ixodidae</taxon>
        <taxon>Rhipicephalinae</taxon>
        <taxon>Dermacentor</taxon>
    </lineage>
</organism>
<evidence type="ECO:0000313" key="2">
    <source>
        <dbReference type="Proteomes" id="UP000821865"/>
    </source>
</evidence>
<protein>
    <submittedName>
        <fullName evidence="1">Uncharacterized protein</fullName>
    </submittedName>
</protein>
<name>A0ACB8D9Q5_DERSI</name>
<comment type="caution">
    <text evidence="1">The sequence shown here is derived from an EMBL/GenBank/DDBJ whole genome shotgun (WGS) entry which is preliminary data.</text>
</comment>
<dbReference type="Proteomes" id="UP000821865">
    <property type="component" value="Chromosome 2"/>
</dbReference>
<proteinExistence type="predicted"/>
<accession>A0ACB8D9Q5</accession>
<reference evidence="1" key="1">
    <citation type="submission" date="2020-05" db="EMBL/GenBank/DDBJ databases">
        <title>Large-scale comparative analyses of tick genomes elucidate their genetic diversity and vector capacities.</title>
        <authorList>
            <person name="Jia N."/>
            <person name="Wang J."/>
            <person name="Shi W."/>
            <person name="Du L."/>
            <person name="Sun Y."/>
            <person name="Zhan W."/>
            <person name="Jiang J."/>
            <person name="Wang Q."/>
            <person name="Zhang B."/>
            <person name="Ji P."/>
            <person name="Sakyi L.B."/>
            <person name="Cui X."/>
            <person name="Yuan T."/>
            <person name="Jiang B."/>
            <person name="Yang W."/>
            <person name="Lam T.T.-Y."/>
            <person name="Chang Q."/>
            <person name="Ding S."/>
            <person name="Wang X."/>
            <person name="Zhu J."/>
            <person name="Ruan X."/>
            <person name="Zhao L."/>
            <person name="Wei J."/>
            <person name="Que T."/>
            <person name="Du C."/>
            <person name="Cheng J."/>
            <person name="Dai P."/>
            <person name="Han X."/>
            <person name="Huang E."/>
            <person name="Gao Y."/>
            <person name="Liu J."/>
            <person name="Shao H."/>
            <person name="Ye R."/>
            <person name="Li L."/>
            <person name="Wei W."/>
            <person name="Wang X."/>
            <person name="Wang C."/>
            <person name="Yang T."/>
            <person name="Huo Q."/>
            <person name="Li W."/>
            <person name="Guo W."/>
            <person name="Chen H."/>
            <person name="Zhou L."/>
            <person name="Ni X."/>
            <person name="Tian J."/>
            <person name="Zhou Y."/>
            <person name="Sheng Y."/>
            <person name="Liu T."/>
            <person name="Pan Y."/>
            <person name="Xia L."/>
            <person name="Li J."/>
            <person name="Zhao F."/>
            <person name="Cao W."/>
        </authorList>
    </citation>
    <scope>NUCLEOTIDE SEQUENCE</scope>
    <source>
        <strain evidence="1">Dsil-2018</strain>
    </source>
</reference>
<sequence length="489" mass="53376">MGGVLHANGTVLPGACPHAKVVARSRNDFQILMNHESVGLPTSNGKEEEGTRHADRLRTERRQGGRREGCTGGAISGRAASSLSRPRLVTQRGAPRERDRAASANGAPTCRPTGCEKRRHLACVPAEQRNPDSLPDGGGYRRRLMYGARVATAGEQDREDARSLFLRDVTKKNALTRTQAKEPEERRRTPPPRPPPRGTAGKEAASKQAGLVDAKAPALTQQLNEVAGGATTAAMRLLPLTDRDQAEALGSSRPPTATAATLVLLVALLAAPPALSSGARVERLFYQSGSSESELPECGPRAVCNRVDTYGTPWVERQCRCPGGQSCPRSLDAHDGHTVRDKWRLLKLCEPVDDLPRCRYFRDAAWTVQASPSNGTMQQTVHCLCPRGSVAYIFKHRQPQLKGSNPLATPSVLRYAFACSPLSRLRCQRKEPCRLFTVRKRPDVEEVNASTLCQCPRGWHCPGKHTEAVPGPRYDRVRTYSAYCTAPDH</sequence>